<evidence type="ECO:0000313" key="3">
    <source>
        <dbReference type="Proteomes" id="UP000316093"/>
    </source>
</evidence>
<dbReference type="Proteomes" id="UP000316093">
    <property type="component" value="Chromosome"/>
</dbReference>
<proteinExistence type="predicted"/>
<keyword evidence="3" id="KW-1185">Reference proteome</keyword>
<evidence type="ECO:0000313" key="2">
    <source>
        <dbReference type="EMBL" id="QDE39881.1"/>
    </source>
</evidence>
<dbReference type="RefSeq" id="WP_139983046.1">
    <property type="nucleotide sequence ID" value="NZ_CP041046.1"/>
</dbReference>
<accession>A0A4Y5Z3L5</accession>
<protein>
    <submittedName>
        <fullName evidence="2">Uncharacterized protein</fullName>
    </submittedName>
</protein>
<dbReference type="AlphaFoldDB" id="A0A4Y5Z3L5"/>
<feature type="chain" id="PRO_5021447357" evidence="1">
    <location>
        <begin position="20"/>
        <end position="235"/>
    </location>
</feature>
<feature type="signal peptide" evidence="1">
    <location>
        <begin position="1"/>
        <end position="19"/>
    </location>
</feature>
<gene>
    <name evidence="2" type="ORF">FIV34_11995</name>
</gene>
<reference evidence="2 3" key="1">
    <citation type="submission" date="2019-06" db="EMBL/GenBank/DDBJ databases">
        <title>A complete genome sequence for Luteibacter pinisoli MAH-14.</title>
        <authorList>
            <person name="Baltrus D.A."/>
        </authorList>
    </citation>
    <scope>NUCLEOTIDE SEQUENCE [LARGE SCALE GENOMIC DNA]</scope>
    <source>
        <strain evidence="2 3">MAH-14</strain>
    </source>
</reference>
<dbReference type="OrthoDB" id="5995203at2"/>
<keyword evidence="1" id="KW-0732">Signal</keyword>
<organism evidence="2 3">
    <name type="scientific">Luteibacter pinisoli</name>
    <dbReference type="NCBI Taxonomy" id="2589080"/>
    <lineage>
        <taxon>Bacteria</taxon>
        <taxon>Pseudomonadati</taxon>
        <taxon>Pseudomonadota</taxon>
        <taxon>Gammaproteobacteria</taxon>
        <taxon>Lysobacterales</taxon>
        <taxon>Rhodanobacteraceae</taxon>
        <taxon>Luteibacter</taxon>
    </lineage>
</organism>
<dbReference type="EMBL" id="CP041046">
    <property type="protein sequence ID" value="QDE39881.1"/>
    <property type="molecule type" value="Genomic_DNA"/>
</dbReference>
<dbReference type="KEGG" id="lpy:FIV34_11995"/>
<name>A0A4Y5Z3L5_9GAMM</name>
<sequence>MLVRTALAALLLVPALATAQDAPAPATTAPKPSFWQRVGNTARDAGHRIGQEISNPGSTRGDAFRPLTPGASQLVGIFPATQSAEAQMGHLAWPRVALTMEEYGEHLDCWTIRARIWNDATSHHDERFQICRSAPVKITNDLGQAGYAMPNDMEARLAQGAQTHPPVTSTGTVATEGPNPPMSLFIRSIPESLSAAQWPVITRLLRVSGFGAGISGGGFDYRMWIAGYDAAGNKG</sequence>
<evidence type="ECO:0000256" key="1">
    <source>
        <dbReference type="SAM" id="SignalP"/>
    </source>
</evidence>